<sequence>MIKLKGMQKSLSSLENKKLDFESSKAILGGLAGGPKYIVSNLRDENGCQLVDYYHNGKWCARFSDCKNEYC</sequence>
<dbReference type="InterPro" id="IPR026437">
    <property type="entry name" value="CxxCx5CxxC_targ"/>
</dbReference>
<dbReference type="Pfam" id="PF14406">
    <property type="entry name" value="Bacteroid_pep"/>
    <property type="match status" value="1"/>
</dbReference>
<gene>
    <name evidence="1" type="ORF">ABEG20_19155</name>
</gene>
<dbReference type="NCBIfam" id="TIGR04139">
    <property type="entry name" value="CxxCx5CxxC_targ"/>
    <property type="match status" value="1"/>
</dbReference>
<reference evidence="1" key="1">
    <citation type="submission" date="2024-05" db="EMBL/GenBank/DDBJ databases">
        <authorList>
            <person name="Kim S."/>
            <person name="Heo J."/>
            <person name="Choi H."/>
            <person name="Choi Y."/>
            <person name="Kwon S.-W."/>
            <person name="Kim Y."/>
        </authorList>
    </citation>
    <scope>NUCLEOTIDE SEQUENCE</scope>
    <source>
        <strain evidence="1">KACC 23697</strain>
    </source>
</reference>
<name>A0AAU7K4G9_9SPHI</name>
<dbReference type="RefSeq" id="WP_406824848.1">
    <property type="nucleotide sequence ID" value="NZ_CP157485.1"/>
</dbReference>
<evidence type="ECO:0000313" key="1">
    <source>
        <dbReference type="EMBL" id="XBO47411.1"/>
    </source>
</evidence>
<organism evidence="1">
    <name type="scientific">Pedobacter sp. KACC 23697</name>
    <dbReference type="NCBI Taxonomy" id="3149230"/>
    <lineage>
        <taxon>Bacteria</taxon>
        <taxon>Pseudomonadati</taxon>
        <taxon>Bacteroidota</taxon>
        <taxon>Sphingobacteriia</taxon>
        <taxon>Sphingobacteriales</taxon>
        <taxon>Sphingobacteriaceae</taxon>
        <taxon>Pedobacter</taxon>
    </lineage>
</organism>
<dbReference type="EMBL" id="CP157485">
    <property type="protein sequence ID" value="XBO47411.1"/>
    <property type="molecule type" value="Genomic_DNA"/>
</dbReference>
<dbReference type="InterPro" id="IPR025842">
    <property type="entry name" value="Bacteroid_pep"/>
</dbReference>
<proteinExistence type="predicted"/>
<dbReference type="AlphaFoldDB" id="A0AAU7K4G9"/>
<protein>
    <submittedName>
        <fullName evidence="1">TIGR04139 family peptide modification target</fullName>
    </submittedName>
</protein>
<accession>A0AAU7K4G9</accession>